<proteinExistence type="predicted"/>
<evidence type="ECO:0000313" key="1">
    <source>
        <dbReference type="EMBL" id="SKA31653.1"/>
    </source>
</evidence>
<sequence>MDHFDALEAEANERNTCDYRTQFMPFEVQRELTALVDKTIADIVAGVPAPDAILGDYVGLASLIRSLSFHEGRLLEQAMVALCQRNTDLVVLSQSLRLPVTSTALEAIANNRTGTLKGLAFDADVKTRMTYTPDLIVVNRRRHSATVIDMKRSVASYLDTNRLEELKRRMLAVSLILPDWLYKEHKRLMVDEVGIAIVDGASAPSDHDAGIWALEEIDDLLEMHGAATAMKAMRLTFGDRVRELLKAEAERVVGRPAKRFDTAFDKSHSHFRCELVQDNVNYGVEAENISAGWPGARMIRVGVARTCASA</sequence>
<keyword evidence="2" id="KW-1185">Reference proteome</keyword>
<evidence type="ECO:0000313" key="2">
    <source>
        <dbReference type="Proteomes" id="UP000190135"/>
    </source>
</evidence>
<accession>A0A1T4SU05</accession>
<reference evidence="1 2" key="1">
    <citation type="submission" date="2017-02" db="EMBL/GenBank/DDBJ databases">
        <authorList>
            <person name="Peterson S.W."/>
        </authorList>
    </citation>
    <scope>NUCLEOTIDE SEQUENCE [LARGE SCALE GENOMIC DNA]</scope>
    <source>
        <strain evidence="1 2">USBA 369</strain>
    </source>
</reference>
<dbReference type="EMBL" id="FUXL01000014">
    <property type="protein sequence ID" value="SKA31653.1"/>
    <property type="molecule type" value="Genomic_DNA"/>
</dbReference>
<dbReference type="Proteomes" id="UP000190135">
    <property type="component" value="Unassembled WGS sequence"/>
</dbReference>
<dbReference type="STRING" id="1365950.SAMN05428963_11441"/>
<protein>
    <submittedName>
        <fullName evidence="1">Uncharacterized protein</fullName>
    </submittedName>
</protein>
<dbReference type="AlphaFoldDB" id="A0A1T4SU05"/>
<gene>
    <name evidence="1" type="ORF">SAMN05428963_11441</name>
</gene>
<name>A0A1T4SU05_9HYPH</name>
<organism evidence="1 2">
    <name type="scientific">Consotaella salsifontis</name>
    <dbReference type="NCBI Taxonomy" id="1365950"/>
    <lineage>
        <taxon>Bacteria</taxon>
        <taxon>Pseudomonadati</taxon>
        <taxon>Pseudomonadota</taxon>
        <taxon>Alphaproteobacteria</taxon>
        <taxon>Hyphomicrobiales</taxon>
        <taxon>Aurantimonadaceae</taxon>
        <taxon>Consotaella</taxon>
    </lineage>
</organism>